<dbReference type="Proteomes" id="UP000677918">
    <property type="component" value="Unassembled WGS sequence"/>
</dbReference>
<dbReference type="InterPro" id="IPR001128">
    <property type="entry name" value="Cyt_P450"/>
</dbReference>
<dbReference type="InterPro" id="IPR036396">
    <property type="entry name" value="Cyt_P450_sf"/>
</dbReference>
<evidence type="ECO:0000313" key="1">
    <source>
        <dbReference type="EMBL" id="GIQ69061.1"/>
    </source>
</evidence>
<dbReference type="GO" id="GO:0020037">
    <property type="term" value="F:heme binding"/>
    <property type="evidence" value="ECO:0007669"/>
    <property type="project" value="InterPro"/>
</dbReference>
<organism evidence="1 2">
    <name type="scientific">Xylanibacillus composti</name>
    <dbReference type="NCBI Taxonomy" id="1572762"/>
    <lineage>
        <taxon>Bacteria</taxon>
        <taxon>Bacillati</taxon>
        <taxon>Bacillota</taxon>
        <taxon>Bacilli</taxon>
        <taxon>Bacillales</taxon>
        <taxon>Paenibacillaceae</taxon>
        <taxon>Xylanibacillus</taxon>
    </lineage>
</organism>
<dbReference type="GO" id="GO:0016705">
    <property type="term" value="F:oxidoreductase activity, acting on paired donors, with incorporation or reduction of molecular oxygen"/>
    <property type="evidence" value="ECO:0007669"/>
    <property type="project" value="InterPro"/>
</dbReference>
<proteinExistence type="predicted"/>
<dbReference type="SUPFAM" id="SSF48264">
    <property type="entry name" value="Cytochrome P450"/>
    <property type="match status" value="1"/>
</dbReference>
<dbReference type="Gene3D" id="1.10.630.10">
    <property type="entry name" value="Cytochrome P450"/>
    <property type="match status" value="1"/>
</dbReference>
<dbReference type="RefSeq" id="WP_244865093.1">
    <property type="nucleotide sequence ID" value="NZ_BOVK01000023.1"/>
</dbReference>
<name>A0A8J4H3W3_9BACL</name>
<dbReference type="GO" id="GO:0004497">
    <property type="term" value="F:monooxygenase activity"/>
    <property type="evidence" value="ECO:0007669"/>
    <property type="project" value="InterPro"/>
</dbReference>
<comment type="caution">
    <text evidence="1">The sequence shown here is derived from an EMBL/GenBank/DDBJ whole genome shotgun (WGS) entry which is preliminary data.</text>
</comment>
<reference evidence="1" key="1">
    <citation type="submission" date="2021-04" db="EMBL/GenBank/DDBJ databases">
        <title>Draft genome sequence of Xylanibacillus composti strain K13.</title>
        <authorList>
            <person name="Uke A."/>
            <person name="Chhe C."/>
            <person name="Baramee S."/>
            <person name="Kosugi A."/>
        </authorList>
    </citation>
    <scope>NUCLEOTIDE SEQUENCE</scope>
    <source>
        <strain evidence="1">K13</strain>
    </source>
</reference>
<sequence>MKVKNPSIPGPRQIPWVGNLLEFGSNPLRFVEQCAEKYGAVVRFSLERDRETYLLTKPEHIQYVLLHTQRKFKKGYHRDRILSLVLGNGLVTISSTSFPCPFLCQAIRD</sequence>
<evidence type="ECO:0000313" key="2">
    <source>
        <dbReference type="Proteomes" id="UP000677918"/>
    </source>
</evidence>
<gene>
    <name evidence="1" type="ORF">XYCOK13_18850</name>
</gene>
<protein>
    <submittedName>
        <fullName evidence="1">Uncharacterized protein</fullName>
    </submittedName>
</protein>
<keyword evidence="2" id="KW-1185">Reference proteome</keyword>
<dbReference type="Pfam" id="PF00067">
    <property type="entry name" value="p450"/>
    <property type="match status" value="1"/>
</dbReference>
<dbReference type="AlphaFoldDB" id="A0A8J4H3W3"/>
<dbReference type="GO" id="GO:0005506">
    <property type="term" value="F:iron ion binding"/>
    <property type="evidence" value="ECO:0007669"/>
    <property type="project" value="InterPro"/>
</dbReference>
<accession>A0A8J4H3W3</accession>
<dbReference type="EMBL" id="BOVK01000023">
    <property type="protein sequence ID" value="GIQ69061.1"/>
    <property type="molecule type" value="Genomic_DNA"/>
</dbReference>